<gene>
    <name evidence="5" type="ORF">B5V00_11160</name>
</gene>
<dbReference type="AlphaFoldDB" id="A0A1X0Y1Z3"/>
<evidence type="ECO:0000313" key="5">
    <source>
        <dbReference type="EMBL" id="ORJ59119.1"/>
    </source>
</evidence>
<keyword evidence="6" id="KW-1185">Reference proteome</keyword>
<dbReference type="Proteomes" id="UP000193136">
    <property type="component" value="Unassembled WGS sequence"/>
</dbReference>
<dbReference type="SUPFAM" id="SSF53448">
    <property type="entry name" value="Nucleotide-diphospho-sugar transferases"/>
    <property type="match status" value="1"/>
</dbReference>
<dbReference type="InterPro" id="IPR029044">
    <property type="entry name" value="Nucleotide-diphossugar_trans"/>
</dbReference>
<dbReference type="EMBL" id="NAAD01000013">
    <property type="protein sequence ID" value="ORJ59119.1"/>
    <property type="molecule type" value="Genomic_DNA"/>
</dbReference>
<evidence type="ECO:0000256" key="1">
    <source>
        <dbReference type="ARBA" id="ARBA00006739"/>
    </source>
</evidence>
<evidence type="ECO:0000256" key="3">
    <source>
        <dbReference type="ARBA" id="ARBA00022679"/>
    </source>
</evidence>
<dbReference type="PANTHER" id="PTHR43179:SF12">
    <property type="entry name" value="GALACTOFURANOSYLTRANSFERASE GLFT2"/>
    <property type="match status" value="1"/>
</dbReference>
<dbReference type="GO" id="GO:0016757">
    <property type="term" value="F:glycosyltransferase activity"/>
    <property type="evidence" value="ECO:0007669"/>
    <property type="project" value="UniProtKB-KW"/>
</dbReference>
<reference evidence="5 6" key="1">
    <citation type="submission" date="2017-03" db="EMBL/GenBank/DDBJ databases">
        <title>Genome sequence of Geothermobacter sp. EPR-M, Deep-Sea Iron Reducer.</title>
        <authorList>
            <person name="Tully B."/>
            <person name="Savalia P."/>
            <person name="Abuyen K."/>
            <person name="Baughan C."/>
            <person name="Romero E."/>
            <person name="Ronkowski C."/>
            <person name="Torres B."/>
            <person name="Tremblay J."/>
            <person name="Trujillo A."/>
            <person name="Tyler M."/>
            <person name="Perez-Rodriguez I."/>
            <person name="Amend J."/>
        </authorList>
    </citation>
    <scope>NUCLEOTIDE SEQUENCE [LARGE SCALE GENOMIC DNA]</scope>
    <source>
        <strain evidence="5 6">EPR-M</strain>
    </source>
</reference>
<evidence type="ECO:0000259" key="4">
    <source>
        <dbReference type="Pfam" id="PF00535"/>
    </source>
</evidence>
<accession>A0A1X0Y1Z3</accession>
<sequence length="329" mass="37310">MSNAAKVSFIIVNLNGISLIKECLKSIYCQTYDNYEVIVVDNASDDGSVSWICEHYPDVEIVQLNANHGFAGGNNRGLPFCSGDYIALVNNDVVLEKEWLENVLIPVESDSSVGLVSSRIFVKGTDRIDSIGDRISTAFTGMKLAEGLSGWSFNEPLPVHGVCAAAALYRKSMIDEIGFFDDNLFLNYEDTDLNFRAWLNGWKCRYVPEAIAYHNVNSTIGELSPLSVYYFSRNSLLVLVKNIPLRLILRRLPQRVVYELAAFIYYAIFNRKILAYVCGKYQAFKMLPIMFEKQRAFRDRIKISDNEILSDQYPISRIIIGRILNKSFI</sequence>
<proteinExistence type="inferred from homology"/>
<dbReference type="CDD" id="cd04186">
    <property type="entry name" value="GT_2_like_c"/>
    <property type="match status" value="1"/>
</dbReference>
<evidence type="ECO:0000256" key="2">
    <source>
        <dbReference type="ARBA" id="ARBA00022676"/>
    </source>
</evidence>
<protein>
    <recommendedName>
        <fullName evidence="4">Glycosyltransferase 2-like domain-containing protein</fullName>
    </recommendedName>
</protein>
<evidence type="ECO:0000313" key="6">
    <source>
        <dbReference type="Proteomes" id="UP000193136"/>
    </source>
</evidence>
<dbReference type="OrthoDB" id="9771846at2"/>
<dbReference type="Pfam" id="PF00535">
    <property type="entry name" value="Glycos_transf_2"/>
    <property type="match status" value="1"/>
</dbReference>
<dbReference type="RefSeq" id="WP_085010877.1">
    <property type="nucleotide sequence ID" value="NZ_NAAD01000013.1"/>
</dbReference>
<dbReference type="PANTHER" id="PTHR43179">
    <property type="entry name" value="RHAMNOSYLTRANSFERASE WBBL"/>
    <property type="match status" value="1"/>
</dbReference>
<comment type="caution">
    <text evidence="5">The sequence shown here is derived from an EMBL/GenBank/DDBJ whole genome shotgun (WGS) entry which is preliminary data.</text>
</comment>
<name>A0A1X0Y1Z3_9BACT</name>
<dbReference type="STRING" id="1969733.B5V00_11160"/>
<dbReference type="Gene3D" id="3.90.550.10">
    <property type="entry name" value="Spore Coat Polysaccharide Biosynthesis Protein SpsA, Chain A"/>
    <property type="match status" value="1"/>
</dbReference>
<feature type="domain" description="Glycosyltransferase 2-like" evidence="4">
    <location>
        <begin position="8"/>
        <end position="177"/>
    </location>
</feature>
<comment type="similarity">
    <text evidence="1">Belongs to the glycosyltransferase 2 family.</text>
</comment>
<keyword evidence="2" id="KW-0328">Glycosyltransferase</keyword>
<organism evidence="5 6">
    <name type="scientific">Geothermobacter hydrogeniphilus</name>
    <dbReference type="NCBI Taxonomy" id="1969733"/>
    <lineage>
        <taxon>Bacteria</taxon>
        <taxon>Pseudomonadati</taxon>
        <taxon>Thermodesulfobacteriota</taxon>
        <taxon>Desulfuromonadia</taxon>
        <taxon>Desulfuromonadales</taxon>
        <taxon>Geothermobacteraceae</taxon>
        <taxon>Geothermobacter</taxon>
    </lineage>
</organism>
<dbReference type="InterPro" id="IPR001173">
    <property type="entry name" value="Glyco_trans_2-like"/>
</dbReference>
<keyword evidence="3" id="KW-0808">Transferase</keyword>